<dbReference type="EMBL" id="LAZR01000026">
    <property type="protein sequence ID" value="KKO03669.1"/>
    <property type="molecule type" value="Genomic_DNA"/>
</dbReference>
<dbReference type="InterPro" id="IPR002035">
    <property type="entry name" value="VWF_A"/>
</dbReference>
<dbReference type="PROSITE" id="PS51257">
    <property type="entry name" value="PROKAR_LIPOPROTEIN"/>
    <property type="match status" value="1"/>
</dbReference>
<dbReference type="InterPro" id="IPR021908">
    <property type="entry name" value="YfbK_C"/>
</dbReference>
<dbReference type="AlphaFoldDB" id="A0A0F9YGW2"/>
<feature type="domain" description="VWFA" evidence="2">
    <location>
        <begin position="197"/>
        <end position="375"/>
    </location>
</feature>
<dbReference type="Pfam" id="PF12034">
    <property type="entry name" value="YfbK_C"/>
    <property type="match status" value="1"/>
</dbReference>
<dbReference type="PANTHER" id="PTHR10579">
    <property type="entry name" value="CALCIUM-ACTIVATED CHLORIDE CHANNEL REGULATOR"/>
    <property type="match status" value="1"/>
</dbReference>
<dbReference type="InterPro" id="IPR022156">
    <property type="entry name" value="Uncharacterised_YfbK_N"/>
</dbReference>
<dbReference type="Pfam" id="PF00092">
    <property type="entry name" value="VWA"/>
    <property type="match status" value="1"/>
</dbReference>
<organism evidence="3">
    <name type="scientific">marine sediment metagenome</name>
    <dbReference type="NCBI Taxonomy" id="412755"/>
    <lineage>
        <taxon>unclassified sequences</taxon>
        <taxon>metagenomes</taxon>
        <taxon>ecological metagenomes</taxon>
    </lineage>
</organism>
<name>A0A0F9YGW2_9ZZZZ</name>
<feature type="region of interest" description="Disordered" evidence="1">
    <location>
        <begin position="34"/>
        <end position="62"/>
    </location>
</feature>
<dbReference type="InterPro" id="IPR036465">
    <property type="entry name" value="vWFA_dom_sf"/>
</dbReference>
<dbReference type="Gene3D" id="3.40.50.410">
    <property type="entry name" value="von Willebrand factor, type A domain"/>
    <property type="match status" value="1"/>
</dbReference>
<comment type="caution">
    <text evidence="3">The sequence shown here is derived from an EMBL/GenBank/DDBJ whole genome shotgun (WGS) entry which is preliminary data.</text>
</comment>
<evidence type="ECO:0000313" key="3">
    <source>
        <dbReference type="EMBL" id="KKO03669.1"/>
    </source>
</evidence>
<evidence type="ECO:0000256" key="1">
    <source>
        <dbReference type="SAM" id="MobiDB-lite"/>
    </source>
</evidence>
<gene>
    <name evidence="3" type="ORF">LCGC14_0095970</name>
</gene>
<dbReference type="PROSITE" id="PS50234">
    <property type="entry name" value="VWFA"/>
    <property type="match status" value="1"/>
</dbReference>
<dbReference type="SMART" id="SM00327">
    <property type="entry name" value="VWA"/>
    <property type="match status" value="1"/>
</dbReference>
<feature type="compositionally biased region" description="Low complexity" evidence="1">
    <location>
        <begin position="48"/>
        <end position="60"/>
    </location>
</feature>
<reference evidence="3" key="1">
    <citation type="journal article" date="2015" name="Nature">
        <title>Complex archaea that bridge the gap between prokaryotes and eukaryotes.</title>
        <authorList>
            <person name="Spang A."/>
            <person name="Saw J.H."/>
            <person name="Jorgensen S.L."/>
            <person name="Zaremba-Niedzwiedzka K."/>
            <person name="Martijn J."/>
            <person name="Lind A.E."/>
            <person name="van Eijk R."/>
            <person name="Schleper C."/>
            <person name="Guy L."/>
            <person name="Ettema T.J."/>
        </authorList>
    </citation>
    <scope>NUCLEOTIDE SEQUENCE</scope>
</reference>
<dbReference type="CDD" id="cd01465">
    <property type="entry name" value="vWA_subgroup"/>
    <property type="match status" value="1"/>
</dbReference>
<dbReference type="InterPro" id="IPR051266">
    <property type="entry name" value="CLCR"/>
</dbReference>
<dbReference type="PANTHER" id="PTHR10579:SF43">
    <property type="entry name" value="ZINC FINGER (C3HC4-TYPE RING FINGER) FAMILY PROTEIN"/>
    <property type="match status" value="1"/>
</dbReference>
<dbReference type="SUPFAM" id="SSF53300">
    <property type="entry name" value="vWA-like"/>
    <property type="match status" value="1"/>
</dbReference>
<dbReference type="Pfam" id="PF12450">
    <property type="entry name" value="vWF_A"/>
    <property type="match status" value="1"/>
</dbReference>
<sequence length="569" mass="61563">MKHLRPPILLLTLTAIAVAAIFIGCGLHPQKQAAISSESRSDEDDRGAAALPPAADEAGPSPARSMLKRVRRDEFLAAVRPASADWNREAYDHFDENPFRSVVDHPLSTFSIDVDTASYANIRRILNSGHLPPKGAVRIEEMVNYFDYEYGGPEVDDDHPFAAHVSIVGCPWNDAHRLMRVALKGRTMQTDQRPASNLVFLLDVSGSMTPANKLPLVRQAMKMLVQNLGENDRVAIVVYAGASGLVLPSTECDDKQTIVDSLSRLKAGGSTHGASGIRLAYKVARENFIKGGVNRVILCTDGDFNVGVTDQGELVKLIRKKAKSGVFLTVLGFGRGNYQDSRLEKLADKGNGNYGYIDTIQEARKILVEQLSGTLVTIAKDVKIQIEFNPAKVSAYRLIGYENRILAKEDFNDDKKDAGEIGAGHTVTALYELVPAGQDAPTSAVDPLKYQNVAAATTDANEVSDETLTLKLRYKQPDGDTSTLMTMVVRDETASFANAPQDMKFAAAVAGLGMLLRGSEHGGSFTYDDVIALAASTKGVDRHGYRAEFINLAKIAGELASQTTHASAE</sequence>
<accession>A0A0F9YGW2</accession>
<evidence type="ECO:0000259" key="2">
    <source>
        <dbReference type="PROSITE" id="PS50234"/>
    </source>
</evidence>
<protein>
    <recommendedName>
        <fullName evidence="2">VWFA domain-containing protein</fullName>
    </recommendedName>
</protein>
<proteinExistence type="predicted"/>